<dbReference type="InterPro" id="IPR050951">
    <property type="entry name" value="Retrovirus_Pol_polyprotein"/>
</dbReference>
<keyword evidence="8" id="KW-0511">Multifunctional enzyme</keyword>
<dbReference type="InterPro" id="IPR043128">
    <property type="entry name" value="Rev_trsase/Diguanyl_cyclase"/>
</dbReference>
<evidence type="ECO:0000313" key="12">
    <source>
        <dbReference type="Proteomes" id="UP000507470"/>
    </source>
</evidence>
<dbReference type="Gene3D" id="3.10.10.10">
    <property type="entry name" value="HIV Type 1 Reverse Transcriptase, subunit A, domain 1"/>
    <property type="match status" value="1"/>
</dbReference>
<evidence type="ECO:0000259" key="10">
    <source>
        <dbReference type="Pfam" id="PF17919"/>
    </source>
</evidence>
<keyword evidence="6" id="KW-0378">Hydrolase</keyword>
<dbReference type="CDD" id="cd01647">
    <property type="entry name" value="RT_LTR"/>
    <property type="match status" value="1"/>
</dbReference>
<dbReference type="Pfam" id="PF17919">
    <property type="entry name" value="RT_RNaseH_2"/>
    <property type="match status" value="1"/>
</dbReference>
<evidence type="ECO:0000256" key="1">
    <source>
        <dbReference type="ARBA" id="ARBA00022670"/>
    </source>
</evidence>
<name>A0A6J8DI63_MYTCO</name>
<dbReference type="Gene3D" id="3.30.70.270">
    <property type="match status" value="1"/>
</dbReference>
<dbReference type="GO" id="GO:0004519">
    <property type="term" value="F:endonuclease activity"/>
    <property type="evidence" value="ECO:0007669"/>
    <property type="project" value="UniProtKB-KW"/>
</dbReference>
<dbReference type="SUPFAM" id="SSF56672">
    <property type="entry name" value="DNA/RNA polymerases"/>
    <property type="match status" value="1"/>
</dbReference>
<keyword evidence="1" id="KW-0645">Protease</keyword>
<dbReference type="GO" id="GO:0003964">
    <property type="term" value="F:RNA-directed DNA polymerase activity"/>
    <property type="evidence" value="ECO:0007669"/>
    <property type="project" value="UniProtKB-KW"/>
</dbReference>
<dbReference type="InterPro" id="IPR000477">
    <property type="entry name" value="RT_dom"/>
</dbReference>
<evidence type="ECO:0000256" key="8">
    <source>
        <dbReference type="ARBA" id="ARBA00023268"/>
    </source>
</evidence>
<evidence type="ECO:0000256" key="5">
    <source>
        <dbReference type="ARBA" id="ARBA00022759"/>
    </source>
</evidence>
<keyword evidence="7" id="KW-0695">RNA-directed DNA polymerase</keyword>
<dbReference type="GO" id="GO:0006508">
    <property type="term" value="P:proteolysis"/>
    <property type="evidence" value="ECO:0007669"/>
    <property type="project" value="UniProtKB-KW"/>
</dbReference>
<evidence type="ECO:0000313" key="11">
    <source>
        <dbReference type="EMBL" id="CAC5407736.1"/>
    </source>
</evidence>
<evidence type="ECO:0000259" key="9">
    <source>
        <dbReference type="Pfam" id="PF00078"/>
    </source>
</evidence>
<feature type="domain" description="Reverse transcriptase/retrotransposon-derived protein RNase H-like" evidence="10">
    <location>
        <begin position="154"/>
        <end position="252"/>
    </location>
</feature>
<dbReference type="InterPro" id="IPR041577">
    <property type="entry name" value="RT_RNaseH_2"/>
</dbReference>
<keyword evidence="4" id="KW-0540">Nuclease</keyword>
<accession>A0A6J8DI63</accession>
<dbReference type="AlphaFoldDB" id="A0A6J8DI63"/>
<dbReference type="OrthoDB" id="116078at2759"/>
<protein>
    <recommendedName>
        <fullName evidence="13">Reverse transcriptase/retrotransposon-derived protein RNase H-like domain-containing protein</fullName>
    </recommendedName>
</protein>
<feature type="domain" description="Reverse transcriptase" evidence="9">
    <location>
        <begin position="23"/>
        <end position="139"/>
    </location>
</feature>
<evidence type="ECO:0000256" key="7">
    <source>
        <dbReference type="ARBA" id="ARBA00022918"/>
    </source>
</evidence>
<dbReference type="PANTHER" id="PTHR37984:SF5">
    <property type="entry name" value="PROTEIN NYNRIN-LIKE"/>
    <property type="match status" value="1"/>
</dbReference>
<sequence>MERQGIIRKSTSPWGSPLCLVLKKSTGNTIKVRPTIDFRSVNKLCQDDAFPLPRIQYCLNTIAGSTLFTCVDLLSGYHQVPVKESDIPKTAFVTKYGLYEFTRMPMGLKSSAQTFQRLMELVVQGLPWSICLIYLDDIASPMINLTKKSENFVWSPECQESFEKIKDLLMTALIVAYPVDHVGYILDTDACETGIGAGLSQVQEDQEKVIAYGSRTLNKAKRNYCDTDKELLALRYFIEYYRQYLLGRKFSVRVDHQPPGKKHGNAYGLSRCPQEQCSCSESDTLESLKCGPCNKCIKRSREMESTLIENNPKFIVLVRAFTRGETASLEKKYWTKWKEKYSPCKLSQLQEDDTDIYPILDGLRKNEKPTDLTLSSPATRHYFDLWDSLTLLNNVSEQWLCSTHSVIDPIPFNTRGANVSS</sequence>
<evidence type="ECO:0008006" key="13">
    <source>
        <dbReference type="Google" id="ProtNLM"/>
    </source>
</evidence>
<keyword evidence="2" id="KW-0808">Transferase</keyword>
<dbReference type="FunFam" id="3.10.20.370:FF:000001">
    <property type="entry name" value="Retrovirus-related Pol polyprotein from transposon 17.6-like protein"/>
    <property type="match status" value="1"/>
</dbReference>
<evidence type="ECO:0000256" key="4">
    <source>
        <dbReference type="ARBA" id="ARBA00022722"/>
    </source>
</evidence>
<proteinExistence type="predicted"/>
<keyword evidence="12" id="KW-1185">Reference proteome</keyword>
<dbReference type="InterPro" id="IPR043502">
    <property type="entry name" value="DNA/RNA_pol_sf"/>
</dbReference>
<dbReference type="PANTHER" id="PTHR37984">
    <property type="entry name" value="PROTEIN CBG26694"/>
    <property type="match status" value="1"/>
</dbReference>
<keyword evidence="5" id="KW-0255">Endonuclease</keyword>
<gene>
    <name evidence="11" type="ORF">MCOR_41185</name>
</gene>
<dbReference type="Proteomes" id="UP000507470">
    <property type="component" value="Unassembled WGS sequence"/>
</dbReference>
<organism evidence="11 12">
    <name type="scientific">Mytilus coruscus</name>
    <name type="common">Sea mussel</name>
    <dbReference type="NCBI Taxonomy" id="42192"/>
    <lineage>
        <taxon>Eukaryota</taxon>
        <taxon>Metazoa</taxon>
        <taxon>Spiralia</taxon>
        <taxon>Lophotrochozoa</taxon>
        <taxon>Mollusca</taxon>
        <taxon>Bivalvia</taxon>
        <taxon>Autobranchia</taxon>
        <taxon>Pteriomorphia</taxon>
        <taxon>Mytilida</taxon>
        <taxon>Mytiloidea</taxon>
        <taxon>Mytilidae</taxon>
        <taxon>Mytilinae</taxon>
        <taxon>Mytilus</taxon>
    </lineage>
</organism>
<evidence type="ECO:0000256" key="6">
    <source>
        <dbReference type="ARBA" id="ARBA00022801"/>
    </source>
</evidence>
<evidence type="ECO:0000256" key="2">
    <source>
        <dbReference type="ARBA" id="ARBA00022679"/>
    </source>
</evidence>
<evidence type="ECO:0000256" key="3">
    <source>
        <dbReference type="ARBA" id="ARBA00022695"/>
    </source>
</evidence>
<dbReference type="CDD" id="cd09274">
    <property type="entry name" value="RNase_HI_RT_Ty3"/>
    <property type="match status" value="1"/>
</dbReference>
<dbReference type="EMBL" id="CACVKT020007423">
    <property type="protein sequence ID" value="CAC5407736.1"/>
    <property type="molecule type" value="Genomic_DNA"/>
</dbReference>
<keyword evidence="3" id="KW-0548">Nucleotidyltransferase</keyword>
<dbReference type="Pfam" id="PF00078">
    <property type="entry name" value="RVT_1"/>
    <property type="match status" value="1"/>
</dbReference>
<dbReference type="FunFam" id="3.10.10.10:FF:000007">
    <property type="entry name" value="Retrovirus-related Pol polyprotein from transposon 17.6-like Protein"/>
    <property type="match status" value="1"/>
</dbReference>
<dbReference type="GO" id="GO:0008233">
    <property type="term" value="F:peptidase activity"/>
    <property type="evidence" value="ECO:0007669"/>
    <property type="project" value="UniProtKB-KW"/>
</dbReference>
<reference evidence="11 12" key="1">
    <citation type="submission" date="2020-06" db="EMBL/GenBank/DDBJ databases">
        <authorList>
            <person name="Li R."/>
            <person name="Bekaert M."/>
        </authorList>
    </citation>
    <scope>NUCLEOTIDE SEQUENCE [LARGE SCALE GENOMIC DNA]</scope>
    <source>
        <strain evidence="12">wild</strain>
    </source>
</reference>